<evidence type="ECO:0000256" key="5">
    <source>
        <dbReference type="ARBA" id="ARBA00023244"/>
    </source>
</evidence>
<dbReference type="RefSeq" id="WP_109262792.1">
    <property type="nucleotide sequence ID" value="NZ_QEWP01000001.1"/>
</dbReference>
<dbReference type="GO" id="GO:0006780">
    <property type="term" value="P:uroporphyrinogen III biosynthetic process"/>
    <property type="evidence" value="ECO:0007669"/>
    <property type="project" value="UniProtKB-UniRule"/>
</dbReference>
<accession>A0A2U2BE47</accession>
<evidence type="ECO:0000313" key="12">
    <source>
        <dbReference type="Proteomes" id="UP000244956"/>
    </source>
</evidence>
<comment type="caution">
    <text evidence="11">The sequence shown here is derived from an EMBL/GenBank/DDBJ whole genome shotgun (WGS) entry which is preliminary data.</text>
</comment>
<dbReference type="CDD" id="cd06578">
    <property type="entry name" value="HemD"/>
    <property type="match status" value="1"/>
</dbReference>
<comment type="catalytic activity">
    <reaction evidence="8 9">
        <text>hydroxymethylbilane = uroporphyrinogen III + H2O</text>
        <dbReference type="Rhea" id="RHEA:18965"/>
        <dbReference type="ChEBI" id="CHEBI:15377"/>
        <dbReference type="ChEBI" id="CHEBI:57308"/>
        <dbReference type="ChEBI" id="CHEBI:57845"/>
        <dbReference type="EC" id="4.2.1.75"/>
    </reaction>
</comment>
<evidence type="ECO:0000256" key="3">
    <source>
        <dbReference type="ARBA" id="ARBA00013109"/>
    </source>
</evidence>
<dbReference type="EMBL" id="QEWP01000001">
    <property type="protein sequence ID" value="PWE01342.1"/>
    <property type="molecule type" value="Genomic_DNA"/>
</dbReference>
<evidence type="ECO:0000256" key="4">
    <source>
        <dbReference type="ARBA" id="ARBA00023239"/>
    </source>
</evidence>
<dbReference type="PANTHER" id="PTHR38042:SF1">
    <property type="entry name" value="UROPORPHYRINOGEN-III SYNTHASE, CHLOROPLASTIC"/>
    <property type="match status" value="1"/>
</dbReference>
<protein>
    <recommendedName>
        <fullName evidence="7 9">Uroporphyrinogen-III synthase</fullName>
        <ecNumber evidence="3 9">4.2.1.75</ecNumber>
    </recommendedName>
</protein>
<evidence type="ECO:0000256" key="6">
    <source>
        <dbReference type="ARBA" id="ARBA00037589"/>
    </source>
</evidence>
<dbReference type="Proteomes" id="UP000244956">
    <property type="component" value="Unassembled WGS sequence"/>
</dbReference>
<dbReference type="EC" id="4.2.1.75" evidence="3 9"/>
<evidence type="ECO:0000256" key="8">
    <source>
        <dbReference type="ARBA" id="ARBA00048617"/>
    </source>
</evidence>
<feature type="domain" description="Tetrapyrrole biosynthesis uroporphyrinogen III synthase" evidence="10">
    <location>
        <begin position="17"/>
        <end position="230"/>
    </location>
</feature>
<dbReference type="InterPro" id="IPR039793">
    <property type="entry name" value="UROS/Hem4"/>
</dbReference>
<dbReference type="SUPFAM" id="SSF69618">
    <property type="entry name" value="HemD-like"/>
    <property type="match status" value="1"/>
</dbReference>
<gene>
    <name evidence="11" type="ORF">DDZ16_02330</name>
</gene>
<evidence type="ECO:0000256" key="2">
    <source>
        <dbReference type="ARBA" id="ARBA00008133"/>
    </source>
</evidence>
<evidence type="ECO:0000256" key="1">
    <source>
        <dbReference type="ARBA" id="ARBA00004772"/>
    </source>
</evidence>
<dbReference type="InterPro" id="IPR003754">
    <property type="entry name" value="4pyrrol_synth_uPrphyn_synth"/>
</dbReference>
<evidence type="ECO:0000256" key="9">
    <source>
        <dbReference type="RuleBase" id="RU366031"/>
    </source>
</evidence>
<comment type="function">
    <text evidence="6 9">Catalyzes cyclization of the linear tetrapyrrole, hydroxymethylbilane, to the macrocyclic uroporphyrinogen III.</text>
</comment>
<dbReference type="Pfam" id="PF02602">
    <property type="entry name" value="HEM4"/>
    <property type="match status" value="1"/>
</dbReference>
<proteinExistence type="inferred from homology"/>
<organism evidence="11 12">
    <name type="scientific">Marinilabilia rubra</name>
    <dbReference type="NCBI Taxonomy" id="2162893"/>
    <lineage>
        <taxon>Bacteria</taxon>
        <taxon>Pseudomonadati</taxon>
        <taxon>Bacteroidota</taxon>
        <taxon>Bacteroidia</taxon>
        <taxon>Marinilabiliales</taxon>
        <taxon>Marinilabiliaceae</taxon>
        <taxon>Marinilabilia</taxon>
    </lineage>
</organism>
<dbReference type="PANTHER" id="PTHR38042">
    <property type="entry name" value="UROPORPHYRINOGEN-III SYNTHASE, CHLOROPLASTIC"/>
    <property type="match status" value="1"/>
</dbReference>
<name>A0A2U2BE47_9BACT</name>
<keyword evidence="4 9" id="KW-0456">Lyase</keyword>
<dbReference type="GO" id="GO:0004852">
    <property type="term" value="F:uroporphyrinogen-III synthase activity"/>
    <property type="evidence" value="ECO:0007669"/>
    <property type="project" value="UniProtKB-UniRule"/>
</dbReference>
<evidence type="ECO:0000256" key="7">
    <source>
        <dbReference type="ARBA" id="ARBA00040167"/>
    </source>
</evidence>
<comment type="pathway">
    <text evidence="1 9">Porphyrin-containing compound metabolism; protoporphyrin-IX biosynthesis; coproporphyrinogen-III from 5-aminolevulinate: step 3/4.</text>
</comment>
<keyword evidence="12" id="KW-1185">Reference proteome</keyword>
<evidence type="ECO:0000259" key="10">
    <source>
        <dbReference type="Pfam" id="PF02602"/>
    </source>
</evidence>
<dbReference type="AlphaFoldDB" id="A0A2U2BE47"/>
<dbReference type="InterPro" id="IPR036108">
    <property type="entry name" value="4pyrrol_syn_uPrphyn_synt_sf"/>
</dbReference>
<evidence type="ECO:0000313" key="11">
    <source>
        <dbReference type="EMBL" id="PWE01342.1"/>
    </source>
</evidence>
<dbReference type="UniPathway" id="UPA00251">
    <property type="reaction ID" value="UER00320"/>
</dbReference>
<keyword evidence="5 9" id="KW-0627">Porphyrin biosynthesis</keyword>
<dbReference type="OrthoDB" id="9815856at2"/>
<dbReference type="Gene3D" id="3.40.50.10090">
    <property type="match status" value="2"/>
</dbReference>
<sequence>MRETTTIITTWPVKKNDRFSTILESEGMAVLPLPMIEVDFRLFTVPGYLEDYDWVVFTSKNGAKSFLEQTSFHPHNKIAVIGEGTAAPLEAYGIQPHFVGSGKTGQEFADQLTSHTGRGKRILLALGNMAPDTLYQALAPHNRVERVNVYDTRRPEEVDQQLLNRIVIDEYDFIAVSSPSAIKNLFEMVSERLKVPLRIVSIGETTSHAARELGLELVKTATEPSYEGLAKCVVDMVERGEGKRNRR</sequence>
<reference evidence="11 12" key="1">
    <citation type="submission" date="2018-05" db="EMBL/GenBank/DDBJ databases">
        <title>Marinilabilia rubrum sp. nov., isolated from saltern sediment.</title>
        <authorList>
            <person name="Zhang R."/>
        </authorList>
    </citation>
    <scope>NUCLEOTIDE SEQUENCE [LARGE SCALE GENOMIC DNA]</scope>
    <source>
        <strain evidence="11 12">WTE16</strain>
    </source>
</reference>
<dbReference type="GO" id="GO:0006782">
    <property type="term" value="P:protoporphyrinogen IX biosynthetic process"/>
    <property type="evidence" value="ECO:0007669"/>
    <property type="project" value="UniProtKB-UniRule"/>
</dbReference>
<comment type="similarity">
    <text evidence="2 9">Belongs to the uroporphyrinogen-III synthase family.</text>
</comment>